<evidence type="ECO:0000313" key="1">
    <source>
        <dbReference type="EMBL" id="SDH12125.1"/>
    </source>
</evidence>
<organism evidence="1 2">
    <name type="scientific">Desulfosporosinus hippei DSM 8344</name>
    <dbReference type="NCBI Taxonomy" id="1121419"/>
    <lineage>
        <taxon>Bacteria</taxon>
        <taxon>Bacillati</taxon>
        <taxon>Bacillota</taxon>
        <taxon>Clostridia</taxon>
        <taxon>Eubacteriales</taxon>
        <taxon>Desulfitobacteriaceae</taxon>
        <taxon>Desulfosporosinus</taxon>
    </lineage>
</organism>
<dbReference type="SUPFAM" id="SSF110296">
    <property type="entry name" value="Oligoxyloglucan reducing end-specific cellobiohydrolase"/>
    <property type="match status" value="1"/>
</dbReference>
<dbReference type="STRING" id="1121419.SAMN05443529_1105"/>
<keyword evidence="2" id="KW-1185">Reference proteome</keyword>
<evidence type="ECO:0000313" key="2">
    <source>
        <dbReference type="Proteomes" id="UP000198656"/>
    </source>
</evidence>
<protein>
    <recommendedName>
        <fullName evidence="3">BNR/Asp-box repeat-containing protein</fullName>
    </recommendedName>
</protein>
<proteinExistence type="predicted"/>
<dbReference type="EMBL" id="FNCP01000010">
    <property type="protein sequence ID" value="SDH12125.1"/>
    <property type="molecule type" value="Genomic_DNA"/>
</dbReference>
<gene>
    <name evidence="1" type="ORF">SAMN05443529_1105</name>
</gene>
<name>A0A1G7ZTU1_9FIRM</name>
<accession>A0A1G7ZTU1</accession>
<reference evidence="2" key="1">
    <citation type="submission" date="2016-10" db="EMBL/GenBank/DDBJ databases">
        <authorList>
            <person name="Varghese N."/>
            <person name="Submissions S."/>
        </authorList>
    </citation>
    <scope>NUCLEOTIDE SEQUENCE [LARGE SCALE GENOMIC DNA]</scope>
    <source>
        <strain evidence="2">DSM 8344</strain>
    </source>
</reference>
<dbReference type="AlphaFoldDB" id="A0A1G7ZTU1"/>
<sequence>MDYNGRGTVHRGIDREEKQTIKANCSGWLRNYISLSSHYDLNTYKIENKVCYVSYNGGISWETVPVSVETLAAVGDGRPYFNKLQEKSYVITSEKTAFVYGGTKGIPLTATYSEDKGTTWKTSQISKTLDSVRVKFCSFPNAKVGYVIATGDRAMSQESQIIYI</sequence>
<dbReference type="RefSeq" id="WP_176786127.1">
    <property type="nucleotide sequence ID" value="NZ_FNCP01000010.1"/>
</dbReference>
<dbReference type="Proteomes" id="UP000198656">
    <property type="component" value="Unassembled WGS sequence"/>
</dbReference>
<evidence type="ECO:0008006" key="3">
    <source>
        <dbReference type="Google" id="ProtNLM"/>
    </source>
</evidence>